<feature type="region of interest" description="Disordered" evidence="8">
    <location>
        <begin position="864"/>
        <end position="910"/>
    </location>
</feature>
<evidence type="ECO:0000313" key="12">
    <source>
        <dbReference type="Proteomes" id="UP000583929"/>
    </source>
</evidence>
<evidence type="ECO:0000256" key="8">
    <source>
        <dbReference type="SAM" id="MobiDB-lite"/>
    </source>
</evidence>
<feature type="region of interest" description="Disordered" evidence="8">
    <location>
        <begin position="571"/>
        <end position="628"/>
    </location>
</feature>
<dbReference type="GO" id="GO:0031418">
    <property type="term" value="F:L-ascorbic acid binding"/>
    <property type="evidence" value="ECO:0007669"/>
    <property type="project" value="InterPro"/>
</dbReference>
<dbReference type="InterPro" id="IPR055414">
    <property type="entry name" value="LRR_R13L4/SHOC2-like"/>
</dbReference>
<proteinExistence type="predicted"/>
<evidence type="ECO:0000256" key="9">
    <source>
        <dbReference type="SAM" id="Phobius"/>
    </source>
</evidence>
<comment type="caution">
    <text evidence="11">The sequence shown here is derived from an EMBL/GenBank/DDBJ whole genome shotgun (WGS) entry which is preliminary data.</text>
</comment>
<dbReference type="GO" id="GO:0016705">
    <property type="term" value="F:oxidoreductase activity, acting on paired donors, with incorporation or reduction of molecular oxygen"/>
    <property type="evidence" value="ECO:0007669"/>
    <property type="project" value="InterPro"/>
</dbReference>
<dbReference type="Gene3D" id="4.10.1050.10">
    <property type="entry name" value="At2g23090-like"/>
    <property type="match status" value="1"/>
</dbReference>
<dbReference type="InterPro" id="IPR044862">
    <property type="entry name" value="Pro_4_hyd_alph_FE2OG_OXY"/>
</dbReference>
<feature type="compositionally biased region" description="Basic and acidic residues" evidence="8">
    <location>
        <begin position="864"/>
        <end position="879"/>
    </location>
</feature>
<dbReference type="GO" id="GO:0005506">
    <property type="term" value="F:iron ion binding"/>
    <property type="evidence" value="ECO:0007669"/>
    <property type="project" value="InterPro"/>
</dbReference>
<evidence type="ECO:0000256" key="6">
    <source>
        <dbReference type="ARBA" id="ARBA00023002"/>
    </source>
</evidence>
<keyword evidence="12" id="KW-1185">Reference proteome</keyword>
<keyword evidence="4" id="KW-0677">Repeat</keyword>
<dbReference type="EMBL" id="JAATIQ010000101">
    <property type="protein sequence ID" value="KAF4382358.1"/>
    <property type="molecule type" value="Genomic_DNA"/>
</dbReference>
<dbReference type="Gene3D" id="2.60.120.620">
    <property type="entry name" value="q2cbj1_9rhob like domain"/>
    <property type="match status" value="1"/>
</dbReference>
<keyword evidence="2" id="KW-0433">Leucine-rich repeat</keyword>
<dbReference type="SMART" id="SM00702">
    <property type="entry name" value="P4Hc"/>
    <property type="match status" value="1"/>
</dbReference>
<comment type="cofactor">
    <cofactor evidence="1">
        <name>L-ascorbate</name>
        <dbReference type="ChEBI" id="CHEBI:38290"/>
    </cofactor>
</comment>
<feature type="compositionally biased region" description="Basic and acidic residues" evidence="8">
    <location>
        <begin position="586"/>
        <end position="609"/>
    </location>
</feature>
<dbReference type="Pfam" id="PF13640">
    <property type="entry name" value="2OG-FeII_Oxy_3"/>
    <property type="match status" value="1"/>
</dbReference>
<keyword evidence="9" id="KW-0812">Transmembrane</keyword>
<keyword evidence="9" id="KW-0472">Membrane</keyword>
<organism evidence="11 12">
    <name type="scientific">Cannabis sativa</name>
    <name type="common">Hemp</name>
    <name type="synonym">Marijuana</name>
    <dbReference type="NCBI Taxonomy" id="3483"/>
    <lineage>
        <taxon>Eukaryota</taxon>
        <taxon>Viridiplantae</taxon>
        <taxon>Streptophyta</taxon>
        <taxon>Embryophyta</taxon>
        <taxon>Tracheophyta</taxon>
        <taxon>Spermatophyta</taxon>
        <taxon>Magnoliopsida</taxon>
        <taxon>eudicotyledons</taxon>
        <taxon>Gunneridae</taxon>
        <taxon>Pentapetalae</taxon>
        <taxon>rosids</taxon>
        <taxon>fabids</taxon>
        <taxon>Rosales</taxon>
        <taxon>Cannabaceae</taxon>
        <taxon>Cannabis</taxon>
    </lineage>
</organism>
<evidence type="ECO:0000256" key="3">
    <source>
        <dbReference type="ARBA" id="ARBA00022729"/>
    </source>
</evidence>
<dbReference type="Pfam" id="PF08263">
    <property type="entry name" value="LRRNT_2"/>
    <property type="match status" value="1"/>
</dbReference>
<dbReference type="PANTHER" id="PTHR36325">
    <property type="entry name" value="MYOSIN-2 HEAVY CHAIN-LIKE PROTEIN"/>
    <property type="match status" value="1"/>
</dbReference>
<feature type="region of interest" description="Disordered" evidence="8">
    <location>
        <begin position="923"/>
        <end position="943"/>
    </location>
</feature>
<dbReference type="PANTHER" id="PTHR36325:SF1">
    <property type="entry name" value="MYOSIN-2 HEAVY CHAIN-LIKE PROTEIN"/>
    <property type="match status" value="1"/>
</dbReference>
<dbReference type="FunFam" id="3.80.10.10:FF:000024">
    <property type="entry name" value="Somatic embryogenesis receptor kinase 1"/>
    <property type="match status" value="1"/>
</dbReference>
<keyword evidence="6" id="KW-0560">Oxidoreductase</keyword>
<feature type="region of interest" description="Disordered" evidence="8">
    <location>
        <begin position="736"/>
        <end position="795"/>
    </location>
</feature>
<dbReference type="InterPro" id="IPR006620">
    <property type="entry name" value="Pro_4_hyd_alph"/>
</dbReference>
<keyword evidence="3" id="KW-0732">Signal</keyword>
<reference evidence="11 12" key="1">
    <citation type="journal article" date="2020" name="bioRxiv">
        <title>Sequence and annotation of 42 cannabis genomes reveals extensive copy number variation in cannabinoid synthesis and pathogen resistance genes.</title>
        <authorList>
            <person name="Mckernan K.J."/>
            <person name="Helbert Y."/>
            <person name="Kane L.T."/>
            <person name="Ebling H."/>
            <person name="Zhang L."/>
            <person name="Liu B."/>
            <person name="Eaton Z."/>
            <person name="Mclaughlin S."/>
            <person name="Kingan S."/>
            <person name="Baybayan P."/>
            <person name="Concepcion G."/>
            <person name="Jordan M."/>
            <person name="Riva A."/>
            <person name="Barbazuk W."/>
            <person name="Harkins T."/>
        </authorList>
    </citation>
    <scope>NUCLEOTIDE SEQUENCE [LARGE SCALE GENOMIC DNA]</scope>
    <source>
        <strain evidence="12">cv. Jamaican Lion 4</strain>
        <tissue evidence="11">Leaf</tissue>
    </source>
</reference>
<evidence type="ECO:0000259" key="10">
    <source>
        <dbReference type="SMART" id="SM00702"/>
    </source>
</evidence>
<dbReference type="InterPro" id="IPR013210">
    <property type="entry name" value="LRR_N_plant-typ"/>
</dbReference>
<dbReference type="InterPro" id="IPR039438">
    <property type="entry name" value="At2g23090-like_Znf"/>
</dbReference>
<sequence length="1511" mass="169389">MKGKAKTHKTKFGPSILFLLCFLFFLLGFFLSNLLYQDVPTVRLPSSRILKSVGENQEPMVHGQTGESSIQVIPFQILSWKPRALYFPGFATAEQCQKIIEMAKVNLKPSTLALRKGETDESTKGTRTSSGTFISASEDKTGILSVIEEKIARVTMLPTTHGEAFNILRYEIGQKYDSHYDAFNPAEYGPQKSQRVASFLLYLTDVEEGGETMFPFENGLDISFGFDYKKCIGLKVKPRRGDGLLFYSVFPNGTIDQLDADDYRTVGGKQGRDFSLNIRFIFLLEASKFQFSAMDLGCLDMGCTSVSDKVSSLHSDNKENDAAEPLTATSKIGKFFPFELSLIYPSRFSFTSILCQQMQNKHFKENSQSIMGSLSKFTSQIKKPGHRKASPINWFPRKKPDSYLDRKIKMLQEVSGMNLTLDETLGDSNPHYSRVLKEKMAAKEAANKAIEARKAALVEASWCRILKAARIQCKEAEAQLEKAEKSAAEAFETALAVGVIMYDIPNCPRKTCHVETSSSREGSTTHAVTASFETAFEVDIEVAAAVKTALVKLANCPSMKKDEFKDLLRKISQNPDTNENDEEQSDSPKSESKLETASRKDGISPDLDGKTPVSKLRQRKSKRRLSSEKLSMTKLVNMMFDRLQRLQENELSSLATIVATCGLNAALTEIQNNKQDDSVSTANSGIGLQRRLSSWGAGKLETFKDGNTKRKQAEQELPSLDKFLVKHVTTLEREVQEARNNRQKASNVGTVEHASPSDEKVDSNNSETSSFVNEKRSAEDCKMGHKSSRGDDTTSSEVIQDLGSMLIKRSSKLEKEVEEARRNCSRRIEAPNKAAISRVKEDIAELPSLDKFLVKHVSRLEKEVQEAKNRRKNDVHEKSSTTNPTLNSSDLVTVELERSSSPDSDEGLMEKDNADLNKEAEVSLEQNEVDQNTKAPTTESEDGLDKVMVKTVHRLEREKMQALVNSRYDKSQNKHRGNIVPEYESLDKVLIKHVSRLEKEKMKLVSEEDASMKVMKVKANVNPKMAEAGGLDQVMVKHKSRLEMEKLNAAHKPEEDHIKSFVSRREAREKKLNEAWEGLSLGNSMKPHLQLGLKLKKKKDKQSILRISAAVNNAYEGNALLLILIDELIALTLKNHTTPHQTTTPFLPKPIDHPWAEAMGRRLRWPVRRIWRSRRLPKVFSFLHFQFPLLSILKHQSSQLEANKKAMNIQCKVCMQTFVCTTTEVKCREHAEAKHPKADVNFETQAKDDSCEIVGPIQSDKADHGWVELCPKVDNTVSPSLPHLLILLSLSFPIFFGVVMAFLSLSLFLSFAFLLLSPAISTNSEGSALHALRNRLSDPTNVLQSWDPTLVNPCTWFHVSCDNNNHVIRLDLGNSNISGTLGSELGELKHLQYLELYMNDISGKIPEELGNLKNLVSMDLYNNKFEGKIPKSFSKLNSLKFLRVNNNKLSGTIPRELTKLTNLKVFDVSNNDLCGTIPVDGPFTTFPMESFENTRLSGPELKGLAPYDFGC</sequence>
<keyword evidence="5" id="KW-0223">Dioxygenase</keyword>
<protein>
    <recommendedName>
        <fullName evidence="10">Prolyl 4-hydroxylase alpha subunit domain-containing protein</fullName>
    </recommendedName>
</protein>
<feature type="coiled-coil region" evidence="7">
    <location>
        <begin position="466"/>
        <end position="493"/>
    </location>
</feature>
<dbReference type="Gene3D" id="3.80.10.10">
    <property type="entry name" value="Ribonuclease Inhibitor"/>
    <property type="match status" value="1"/>
</dbReference>
<dbReference type="SUPFAM" id="SSF118359">
    <property type="entry name" value="Expressed protein At2g23090/F21P24.15"/>
    <property type="match status" value="1"/>
</dbReference>
<evidence type="ECO:0000256" key="5">
    <source>
        <dbReference type="ARBA" id="ARBA00022964"/>
    </source>
</evidence>
<dbReference type="InterPro" id="IPR032675">
    <property type="entry name" value="LRR_dom_sf"/>
</dbReference>
<feature type="compositionally biased region" description="Polar residues" evidence="8">
    <location>
        <begin position="763"/>
        <end position="772"/>
    </location>
</feature>
<evidence type="ECO:0000256" key="7">
    <source>
        <dbReference type="SAM" id="Coils"/>
    </source>
</evidence>
<keyword evidence="9" id="KW-1133">Transmembrane helix</keyword>
<dbReference type="Proteomes" id="UP000583929">
    <property type="component" value="Unassembled WGS sequence"/>
</dbReference>
<keyword evidence="7" id="KW-0175">Coiled coil</keyword>
<feature type="domain" description="Prolyl 4-hydroxylase alpha subunit" evidence="10">
    <location>
        <begin position="82"/>
        <end position="281"/>
    </location>
</feature>
<feature type="transmembrane region" description="Helical" evidence="9">
    <location>
        <begin position="1284"/>
        <end position="1316"/>
    </location>
</feature>
<feature type="compositionally biased region" description="Basic and acidic residues" evidence="8">
    <location>
        <begin position="773"/>
        <end position="792"/>
    </location>
</feature>
<evidence type="ECO:0000256" key="1">
    <source>
        <dbReference type="ARBA" id="ARBA00001961"/>
    </source>
</evidence>
<name>A0A7J6GHP2_CANSA</name>
<evidence type="ECO:0000256" key="2">
    <source>
        <dbReference type="ARBA" id="ARBA00022614"/>
    </source>
</evidence>
<gene>
    <name evidence="11" type="ORF">G4B88_011310</name>
</gene>
<evidence type="ECO:0000313" key="11">
    <source>
        <dbReference type="EMBL" id="KAF4382358.1"/>
    </source>
</evidence>
<feature type="compositionally biased region" description="Polar residues" evidence="8">
    <location>
        <begin position="880"/>
        <end position="891"/>
    </location>
</feature>
<dbReference type="SUPFAM" id="SSF52058">
    <property type="entry name" value="L domain-like"/>
    <property type="match status" value="1"/>
</dbReference>
<dbReference type="Pfam" id="PF12907">
    <property type="entry name" value="zf-met2"/>
    <property type="match status" value="1"/>
</dbReference>
<dbReference type="InterPro" id="IPR026939">
    <property type="entry name" value="ZNF706/At2g23090_sf"/>
</dbReference>
<dbReference type="GO" id="GO:0051213">
    <property type="term" value="F:dioxygenase activity"/>
    <property type="evidence" value="ECO:0007669"/>
    <property type="project" value="UniProtKB-KW"/>
</dbReference>
<feature type="compositionally biased region" description="Polar residues" evidence="8">
    <location>
        <begin position="924"/>
        <end position="938"/>
    </location>
</feature>
<accession>A0A7J6GHP2</accession>
<dbReference type="Pfam" id="PF23598">
    <property type="entry name" value="LRR_14"/>
    <property type="match status" value="1"/>
</dbReference>
<evidence type="ECO:0000256" key="4">
    <source>
        <dbReference type="ARBA" id="ARBA00022737"/>
    </source>
</evidence>